<dbReference type="GO" id="GO:0005524">
    <property type="term" value="F:ATP binding"/>
    <property type="evidence" value="ECO:0007669"/>
    <property type="project" value="InterPro"/>
</dbReference>
<keyword evidence="2" id="KW-0677">Repeat</keyword>
<dbReference type="GO" id="GO:0031072">
    <property type="term" value="F:heat shock protein binding"/>
    <property type="evidence" value="ECO:0007669"/>
    <property type="project" value="InterPro"/>
</dbReference>
<reference evidence="9 10" key="1">
    <citation type="submission" date="2024-01" db="EMBL/GenBank/DDBJ databases">
        <title>Genome assemblies of Stephania.</title>
        <authorList>
            <person name="Yang L."/>
        </authorList>
    </citation>
    <scope>NUCLEOTIDE SEQUENCE [LARGE SCALE GENOMIC DNA]</scope>
    <source>
        <strain evidence="9">YNDBR</strain>
        <tissue evidence="9">Leaf</tissue>
    </source>
</reference>
<keyword evidence="4 6" id="KW-0862">Zinc</keyword>
<dbReference type="PRINTS" id="PR00625">
    <property type="entry name" value="JDOMAIN"/>
</dbReference>
<dbReference type="CDD" id="cd10747">
    <property type="entry name" value="DnaJ_C"/>
    <property type="match status" value="1"/>
</dbReference>
<dbReference type="SMART" id="SM00271">
    <property type="entry name" value="DnaJ"/>
    <property type="match status" value="1"/>
</dbReference>
<feature type="domain" description="CR-type" evidence="8">
    <location>
        <begin position="217"/>
        <end position="295"/>
    </location>
</feature>
<dbReference type="InterPro" id="IPR036410">
    <property type="entry name" value="HSP_DnaJ_Cys-rich_dom_sf"/>
</dbReference>
<organism evidence="9 10">
    <name type="scientific">Stephania yunnanensis</name>
    <dbReference type="NCBI Taxonomy" id="152371"/>
    <lineage>
        <taxon>Eukaryota</taxon>
        <taxon>Viridiplantae</taxon>
        <taxon>Streptophyta</taxon>
        <taxon>Embryophyta</taxon>
        <taxon>Tracheophyta</taxon>
        <taxon>Spermatophyta</taxon>
        <taxon>Magnoliopsida</taxon>
        <taxon>Ranunculales</taxon>
        <taxon>Menispermaceae</taxon>
        <taxon>Menispermoideae</taxon>
        <taxon>Cissampelideae</taxon>
        <taxon>Stephania</taxon>
    </lineage>
</organism>
<dbReference type="InterPro" id="IPR012724">
    <property type="entry name" value="DnaJ"/>
</dbReference>
<dbReference type="PROSITE" id="PS00636">
    <property type="entry name" value="DNAJ_1"/>
    <property type="match status" value="1"/>
</dbReference>
<dbReference type="PROSITE" id="PS50076">
    <property type="entry name" value="DNAJ_2"/>
    <property type="match status" value="1"/>
</dbReference>
<proteinExistence type="inferred from homology"/>
<name>A0AAP0J6F1_9MAGN</name>
<dbReference type="InterPro" id="IPR001623">
    <property type="entry name" value="DnaJ_domain"/>
</dbReference>
<dbReference type="InterPro" id="IPR001305">
    <property type="entry name" value="HSP_DnaJ_Cys-rich_dom"/>
</dbReference>
<evidence type="ECO:0000256" key="6">
    <source>
        <dbReference type="PROSITE-ProRule" id="PRU00546"/>
    </source>
</evidence>
<keyword evidence="1 6" id="KW-0479">Metal-binding</keyword>
<dbReference type="PANTHER" id="PTHR43096">
    <property type="entry name" value="DNAJ HOMOLOG 1, MITOCHONDRIAL-RELATED"/>
    <property type="match status" value="1"/>
</dbReference>
<dbReference type="PANTHER" id="PTHR43096:SF52">
    <property type="entry name" value="DNAJ HOMOLOG 1, MITOCHONDRIAL-RELATED"/>
    <property type="match status" value="1"/>
</dbReference>
<comment type="caution">
    <text evidence="9">The sequence shown here is derived from an EMBL/GenBank/DDBJ whole genome shotgun (WGS) entry which is preliminary data.</text>
</comment>
<evidence type="ECO:0000259" key="8">
    <source>
        <dbReference type="PROSITE" id="PS51188"/>
    </source>
</evidence>
<gene>
    <name evidence="9" type="ORF">Syun_017374</name>
</gene>
<evidence type="ECO:0000256" key="1">
    <source>
        <dbReference type="ARBA" id="ARBA00022723"/>
    </source>
</evidence>
<dbReference type="InterPro" id="IPR018253">
    <property type="entry name" value="DnaJ_domain_CS"/>
</dbReference>
<dbReference type="Gene3D" id="1.10.287.110">
    <property type="entry name" value="DnaJ domain"/>
    <property type="match status" value="1"/>
</dbReference>
<dbReference type="GO" id="GO:0005737">
    <property type="term" value="C:cytoplasm"/>
    <property type="evidence" value="ECO:0007669"/>
    <property type="project" value="TreeGrafter"/>
</dbReference>
<dbReference type="InterPro" id="IPR036869">
    <property type="entry name" value="J_dom_sf"/>
</dbReference>
<dbReference type="Gene3D" id="2.10.230.10">
    <property type="entry name" value="Heat shock protein DnaJ, cysteine-rich domain"/>
    <property type="match status" value="1"/>
</dbReference>
<dbReference type="EMBL" id="JBBNAF010000007">
    <property type="protein sequence ID" value="KAK9128577.1"/>
    <property type="molecule type" value="Genomic_DNA"/>
</dbReference>
<dbReference type="GO" id="GO:0008270">
    <property type="term" value="F:zinc ion binding"/>
    <property type="evidence" value="ECO:0007669"/>
    <property type="project" value="UniProtKB-KW"/>
</dbReference>
<dbReference type="PROSITE" id="PS51188">
    <property type="entry name" value="ZF_CR"/>
    <property type="match status" value="1"/>
</dbReference>
<dbReference type="FunFam" id="2.60.260.20:FF:000005">
    <property type="entry name" value="Chaperone protein dnaJ 1, mitochondrial"/>
    <property type="match status" value="1"/>
</dbReference>
<feature type="zinc finger region" description="CR-type" evidence="6">
    <location>
        <begin position="217"/>
        <end position="295"/>
    </location>
</feature>
<dbReference type="InterPro" id="IPR002939">
    <property type="entry name" value="DnaJ_C"/>
</dbReference>
<accession>A0AAP0J6F1</accession>
<dbReference type="SUPFAM" id="SSF46565">
    <property type="entry name" value="Chaperone J-domain"/>
    <property type="match status" value="1"/>
</dbReference>
<dbReference type="FunFam" id="2.10.230.10:FF:000002">
    <property type="entry name" value="Molecular chaperone DnaJ"/>
    <property type="match status" value="1"/>
</dbReference>
<evidence type="ECO:0000256" key="2">
    <source>
        <dbReference type="ARBA" id="ARBA00022737"/>
    </source>
</evidence>
<dbReference type="GO" id="GO:0009408">
    <property type="term" value="P:response to heat"/>
    <property type="evidence" value="ECO:0007669"/>
    <property type="project" value="InterPro"/>
</dbReference>
<evidence type="ECO:0000313" key="10">
    <source>
        <dbReference type="Proteomes" id="UP001420932"/>
    </source>
</evidence>
<dbReference type="InterPro" id="IPR008971">
    <property type="entry name" value="HSP40/DnaJ_pept-bd"/>
</dbReference>
<dbReference type="GO" id="GO:0051082">
    <property type="term" value="F:unfolded protein binding"/>
    <property type="evidence" value="ECO:0007669"/>
    <property type="project" value="InterPro"/>
</dbReference>
<evidence type="ECO:0000313" key="9">
    <source>
        <dbReference type="EMBL" id="KAK9128577.1"/>
    </source>
</evidence>
<dbReference type="SUPFAM" id="SSF57938">
    <property type="entry name" value="DnaJ/Hsp40 cysteine-rich domain"/>
    <property type="match status" value="1"/>
</dbReference>
<dbReference type="Proteomes" id="UP001420932">
    <property type="component" value="Unassembled WGS sequence"/>
</dbReference>
<dbReference type="SUPFAM" id="SSF49493">
    <property type="entry name" value="HSP40/DnaJ peptide-binding domain"/>
    <property type="match status" value="2"/>
</dbReference>
<dbReference type="Gene3D" id="2.60.260.20">
    <property type="entry name" value="Urease metallochaperone UreE, N-terminal domain"/>
    <property type="match status" value="2"/>
</dbReference>
<keyword evidence="3 6" id="KW-0863">Zinc-finger</keyword>
<dbReference type="CDD" id="cd06257">
    <property type="entry name" value="DnaJ"/>
    <property type="match status" value="1"/>
</dbReference>
<dbReference type="Pfam" id="PF01556">
    <property type="entry name" value="DnaJ_C"/>
    <property type="match status" value="1"/>
</dbReference>
<dbReference type="CDD" id="cd10719">
    <property type="entry name" value="DnaJ_zf"/>
    <property type="match status" value="1"/>
</dbReference>
<dbReference type="GO" id="GO:0042026">
    <property type="term" value="P:protein refolding"/>
    <property type="evidence" value="ECO:0007669"/>
    <property type="project" value="TreeGrafter"/>
</dbReference>
<evidence type="ECO:0000256" key="4">
    <source>
        <dbReference type="ARBA" id="ARBA00022833"/>
    </source>
</evidence>
<feature type="domain" description="J" evidence="7">
    <location>
        <begin position="83"/>
        <end position="148"/>
    </location>
</feature>
<dbReference type="Pfam" id="PF00684">
    <property type="entry name" value="DnaJ_CXXCXGXG"/>
    <property type="match status" value="1"/>
</dbReference>
<evidence type="ECO:0000256" key="3">
    <source>
        <dbReference type="ARBA" id="ARBA00022771"/>
    </source>
</evidence>
<protein>
    <submittedName>
        <fullName evidence="9">Uncharacterized protein</fullName>
    </submittedName>
</protein>
<dbReference type="Pfam" id="PF00226">
    <property type="entry name" value="DnaJ"/>
    <property type="match status" value="1"/>
</dbReference>
<keyword evidence="5" id="KW-0143">Chaperone</keyword>
<evidence type="ECO:0000256" key="5">
    <source>
        <dbReference type="ARBA" id="ARBA00023186"/>
    </source>
</evidence>
<dbReference type="NCBIfam" id="NF008035">
    <property type="entry name" value="PRK10767.1"/>
    <property type="match status" value="1"/>
</dbReference>
<keyword evidence="10" id="KW-1185">Reference proteome</keyword>
<sequence>MARSRGTKLAYCFARRSLSYQLVEDSPAFLGNAKRIGGCRGFVSSSSTIFRFVNLDNVKQRNGFLNCDGARFIHATGSTFSRDYYDTLGVSRNANASDIKKAYYALAKKEHPDVNKGDPDAEKKFQEIQKAYEVLKDDEKRSLYDQVGHEAFEQGAAGGAAGGPFGGGFGFEDFFSAGGGGGGGMNDFFKDIFGGSREGGQDVKVDLELSFMEAVQGCSKTVTFQAALTCEDCGGTGVPPGTRPETCRPCRGSGMLSFQRGSFRLQSTCTHCGGSGKTVKSFCKSCLGRRVVKGSNSVKIDVVPGIDNNETIKIRRSGGADPEGNPPGDLYVTIKIREDPVYRREGPDIHVDAMLSVTQAMLGGSIQVPTLTGDVVLKVRPGTQPGQKVVLKKKGIKTRSSYSFGDQFVHFNVSIPTNLTQRQRELIEEFGKEEQGEQYRDAEPAAASG</sequence>
<evidence type="ECO:0000259" key="7">
    <source>
        <dbReference type="PROSITE" id="PS50076"/>
    </source>
</evidence>
<dbReference type="HAMAP" id="MF_01152">
    <property type="entry name" value="DnaJ"/>
    <property type="match status" value="1"/>
</dbReference>
<dbReference type="AlphaFoldDB" id="A0AAP0J6F1"/>